<keyword evidence="2" id="KW-0812">Transmembrane</keyword>
<evidence type="ECO:0000313" key="3">
    <source>
        <dbReference type="EnsemblMetazoa" id="AMEC005693-PA"/>
    </source>
</evidence>
<feature type="compositionally biased region" description="Low complexity" evidence="1">
    <location>
        <begin position="12"/>
        <end position="21"/>
    </location>
</feature>
<dbReference type="EnsemblMetazoa" id="AMEC005693-RA">
    <property type="protein sequence ID" value="AMEC005693-PA"/>
    <property type="gene ID" value="AMEC005693"/>
</dbReference>
<feature type="compositionally biased region" description="Polar residues" evidence="1">
    <location>
        <begin position="152"/>
        <end position="163"/>
    </location>
</feature>
<keyword evidence="2" id="KW-0472">Membrane</keyword>
<dbReference type="STRING" id="34690.A0A182TNT6"/>
<reference evidence="4" key="1">
    <citation type="submission" date="2014-01" db="EMBL/GenBank/DDBJ databases">
        <title>The Genome Sequence of Anopheles melas CM1001059_A (V2).</title>
        <authorList>
            <consortium name="The Broad Institute Genomics Platform"/>
            <person name="Neafsey D.E."/>
            <person name="Besansky N."/>
            <person name="Howell P."/>
            <person name="Walton C."/>
            <person name="Young S.K."/>
            <person name="Zeng Q."/>
            <person name="Gargeya S."/>
            <person name="Fitzgerald M."/>
            <person name="Haas B."/>
            <person name="Abouelleil A."/>
            <person name="Allen A.W."/>
            <person name="Alvarado L."/>
            <person name="Arachchi H.M."/>
            <person name="Berlin A.M."/>
            <person name="Chapman S.B."/>
            <person name="Gainer-Dewar J."/>
            <person name="Goldberg J."/>
            <person name="Griggs A."/>
            <person name="Gujja S."/>
            <person name="Hansen M."/>
            <person name="Howarth C."/>
            <person name="Imamovic A."/>
            <person name="Ireland A."/>
            <person name="Larimer J."/>
            <person name="McCowan C."/>
            <person name="Murphy C."/>
            <person name="Pearson M."/>
            <person name="Poon T.W."/>
            <person name="Priest M."/>
            <person name="Roberts A."/>
            <person name="Saif S."/>
            <person name="Shea T."/>
            <person name="Sisk P."/>
            <person name="Sykes S."/>
            <person name="Wortman J."/>
            <person name="Nusbaum C."/>
            <person name="Birren B."/>
        </authorList>
    </citation>
    <scope>NUCLEOTIDE SEQUENCE [LARGE SCALE GENOMIC DNA]</scope>
    <source>
        <strain evidence="4">CM1001059</strain>
    </source>
</reference>
<feature type="transmembrane region" description="Helical" evidence="2">
    <location>
        <begin position="216"/>
        <end position="235"/>
    </location>
</feature>
<sequence>MKASDSTVKLWSATSSPSSSTERLYPARTPEPSVVPGGGDDRATLYVAPAAAAPYAQRQNGDRQRPPPASSVAGTDTAGTRPAHSASEHITLNLAGYSADHRSMKSASSGGDSSGRPRASRSSDQQQQQHQGASAATEATYGVSVAPSSTAYGHSSVNSNHSLPGTAGLNSRSRQGYGGSSYSNGSIAGFNINGSGGERSAYLPWFSLCYHGKMRMFVFLLGVCLVSVVAYAHYVDNSPITRLGY</sequence>
<evidence type="ECO:0000313" key="4">
    <source>
        <dbReference type="Proteomes" id="UP000075902"/>
    </source>
</evidence>
<reference evidence="3" key="2">
    <citation type="submission" date="2020-05" db="UniProtKB">
        <authorList>
            <consortium name="EnsemblMetazoa"/>
        </authorList>
    </citation>
    <scope>IDENTIFICATION</scope>
    <source>
        <strain evidence="3">CM1001059</strain>
    </source>
</reference>
<organism evidence="3 4">
    <name type="scientific">Anopheles melas</name>
    <dbReference type="NCBI Taxonomy" id="34690"/>
    <lineage>
        <taxon>Eukaryota</taxon>
        <taxon>Metazoa</taxon>
        <taxon>Ecdysozoa</taxon>
        <taxon>Arthropoda</taxon>
        <taxon>Hexapoda</taxon>
        <taxon>Insecta</taxon>
        <taxon>Pterygota</taxon>
        <taxon>Neoptera</taxon>
        <taxon>Endopterygota</taxon>
        <taxon>Diptera</taxon>
        <taxon>Nematocera</taxon>
        <taxon>Culicoidea</taxon>
        <taxon>Culicidae</taxon>
        <taxon>Anophelinae</taxon>
        <taxon>Anopheles</taxon>
    </lineage>
</organism>
<name>A0A182TNT6_9DIPT</name>
<evidence type="ECO:0000256" key="2">
    <source>
        <dbReference type="SAM" id="Phobius"/>
    </source>
</evidence>
<keyword evidence="4" id="KW-1185">Reference proteome</keyword>
<dbReference type="VEuPathDB" id="VectorBase:AMEC005693"/>
<feature type="compositionally biased region" description="Low complexity" evidence="1">
    <location>
        <begin position="106"/>
        <end position="136"/>
    </location>
</feature>
<proteinExistence type="predicted"/>
<keyword evidence="2" id="KW-1133">Transmembrane helix</keyword>
<dbReference type="Proteomes" id="UP000075902">
    <property type="component" value="Unassembled WGS sequence"/>
</dbReference>
<feature type="region of interest" description="Disordered" evidence="1">
    <location>
        <begin position="1"/>
        <end position="88"/>
    </location>
</feature>
<feature type="region of interest" description="Disordered" evidence="1">
    <location>
        <begin position="101"/>
        <end position="140"/>
    </location>
</feature>
<accession>A0A182TNT6</accession>
<feature type="region of interest" description="Disordered" evidence="1">
    <location>
        <begin position="152"/>
        <end position="175"/>
    </location>
</feature>
<dbReference type="AlphaFoldDB" id="A0A182TNT6"/>
<protein>
    <submittedName>
        <fullName evidence="3">Uncharacterized protein</fullName>
    </submittedName>
</protein>
<evidence type="ECO:0000256" key="1">
    <source>
        <dbReference type="SAM" id="MobiDB-lite"/>
    </source>
</evidence>